<dbReference type="AlphaFoldDB" id="A0AA52EJP5"/>
<accession>A0AA52EJP5</accession>
<evidence type="ECO:0000259" key="6">
    <source>
        <dbReference type="Pfam" id="PF10150"/>
    </source>
</evidence>
<dbReference type="InterPro" id="IPR019307">
    <property type="entry name" value="RNA-bd_AU-1/RNase_E/G"/>
</dbReference>
<feature type="domain" description="RNA-binding protein AU-1/Ribonuclease E/G" evidence="6">
    <location>
        <begin position="120"/>
        <end position="379"/>
    </location>
</feature>
<dbReference type="GO" id="GO:0046872">
    <property type="term" value="F:metal ion binding"/>
    <property type="evidence" value="ECO:0007669"/>
    <property type="project" value="UniProtKB-KW"/>
</dbReference>
<reference evidence="7" key="1">
    <citation type="submission" date="2023-04" db="EMBL/GenBank/DDBJ databases">
        <title>Complete genome sequence of Temperatibacter marinus.</title>
        <authorList>
            <person name="Rong J.-C."/>
            <person name="Yi M.-L."/>
            <person name="Zhao Q."/>
        </authorList>
    </citation>
    <scope>NUCLEOTIDE SEQUENCE</scope>
    <source>
        <strain evidence="7">NBRC 110045</strain>
    </source>
</reference>
<dbReference type="RefSeq" id="WP_310799909.1">
    <property type="nucleotide sequence ID" value="NZ_CP123872.1"/>
</dbReference>
<dbReference type="GO" id="GO:0016787">
    <property type="term" value="F:hydrolase activity"/>
    <property type="evidence" value="ECO:0007669"/>
    <property type="project" value="UniProtKB-KW"/>
</dbReference>
<comment type="cofactor">
    <cofactor evidence="1">
        <name>Mg(2+)</name>
        <dbReference type="ChEBI" id="CHEBI:18420"/>
    </cofactor>
</comment>
<organism evidence="7 8">
    <name type="scientific">Temperatibacter marinus</name>
    <dbReference type="NCBI Taxonomy" id="1456591"/>
    <lineage>
        <taxon>Bacteria</taxon>
        <taxon>Pseudomonadati</taxon>
        <taxon>Pseudomonadota</taxon>
        <taxon>Alphaproteobacteria</taxon>
        <taxon>Kordiimonadales</taxon>
        <taxon>Temperatibacteraceae</taxon>
        <taxon>Temperatibacter</taxon>
    </lineage>
</organism>
<dbReference type="Pfam" id="PF10150">
    <property type="entry name" value="RNase_E_G"/>
    <property type="match status" value="1"/>
</dbReference>
<keyword evidence="5" id="KW-0694">RNA-binding</keyword>
<keyword evidence="2" id="KW-0479">Metal-binding</keyword>
<protein>
    <submittedName>
        <fullName evidence="7">Ribonuclease E/G</fullName>
    </submittedName>
</protein>
<evidence type="ECO:0000256" key="2">
    <source>
        <dbReference type="ARBA" id="ARBA00022723"/>
    </source>
</evidence>
<dbReference type="InterPro" id="IPR004659">
    <property type="entry name" value="RNase_E/G"/>
</dbReference>
<evidence type="ECO:0000256" key="5">
    <source>
        <dbReference type="ARBA" id="ARBA00022884"/>
    </source>
</evidence>
<dbReference type="Gene3D" id="2.40.50.140">
    <property type="entry name" value="Nucleic acid-binding proteins"/>
    <property type="match status" value="1"/>
</dbReference>
<dbReference type="InterPro" id="IPR012340">
    <property type="entry name" value="NA-bd_OB-fold"/>
</dbReference>
<proteinExistence type="predicted"/>
<keyword evidence="3" id="KW-0378">Hydrolase</keyword>
<evidence type="ECO:0000313" key="8">
    <source>
        <dbReference type="Proteomes" id="UP001268683"/>
    </source>
</evidence>
<dbReference type="GO" id="GO:0005737">
    <property type="term" value="C:cytoplasm"/>
    <property type="evidence" value="ECO:0007669"/>
    <property type="project" value="TreeGrafter"/>
</dbReference>
<dbReference type="EMBL" id="CP123872">
    <property type="protein sequence ID" value="WND04045.1"/>
    <property type="molecule type" value="Genomic_DNA"/>
</dbReference>
<dbReference type="Proteomes" id="UP001268683">
    <property type="component" value="Chromosome"/>
</dbReference>
<dbReference type="PANTHER" id="PTHR30001:SF0">
    <property type="entry name" value="RIBONUCLEASE G"/>
    <property type="match status" value="1"/>
</dbReference>
<dbReference type="KEGG" id="tmk:QGN29_06610"/>
<sequence>MTKLSYTLEAGLAEWRASHIDEEGFAERVDFYAETGLSAVDVIYAARVKDVNTSLDMAFFDLGNGQSGCMSLRRAKQLVKGKVASISDCLKEGQLITAQGITDASSIDGKAINLSAKPRLVGRYVVLELAKPRLFFSKDLPPRSLKALSPLLTDLANDYSIIVRTAAMDIAPESVLAEAQWLASAFSEIGTMKKPAVLFSMSPLEQALLHAPEDERPIYIENGSVLTEALALCEKRWPDMSGRLMNWQGDQSIAEEFGIEEAIEEALEDRIQLPSGGWITIEHTTALTVIDVNVGSALQGRPASEALLTVNMEAALASLYHMKFQDIGGLIVIDFVDMSAKGSAAQLINLIDETMKSDPVPIKRSGLSQFGLMEFSRKRKGLNLKDRMLQKRQAVLSPRAQAIHLIEEAVKAGLGKEAGDIILMVPNQTLKFLEDNPSLTKALADKCHRSVKLKQNDKAFVKIGS</sequence>
<keyword evidence="4" id="KW-0460">Magnesium</keyword>
<evidence type="ECO:0000256" key="3">
    <source>
        <dbReference type="ARBA" id="ARBA00022801"/>
    </source>
</evidence>
<dbReference type="GO" id="GO:0004540">
    <property type="term" value="F:RNA nuclease activity"/>
    <property type="evidence" value="ECO:0007669"/>
    <property type="project" value="InterPro"/>
</dbReference>
<evidence type="ECO:0000256" key="1">
    <source>
        <dbReference type="ARBA" id="ARBA00001946"/>
    </source>
</evidence>
<evidence type="ECO:0000313" key="7">
    <source>
        <dbReference type="EMBL" id="WND04045.1"/>
    </source>
</evidence>
<name>A0AA52EJP5_9PROT</name>
<keyword evidence="8" id="KW-1185">Reference proteome</keyword>
<dbReference type="PANTHER" id="PTHR30001">
    <property type="entry name" value="RIBONUCLEASE"/>
    <property type="match status" value="1"/>
</dbReference>
<gene>
    <name evidence="7" type="ORF">QGN29_06610</name>
</gene>
<dbReference type="GO" id="GO:0006364">
    <property type="term" value="P:rRNA processing"/>
    <property type="evidence" value="ECO:0007669"/>
    <property type="project" value="TreeGrafter"/>
</dbReference>
<dbReference type="GO" id="GO:0003723">
    <property type="term" value="F:RNA binding"/>
    <property type="evidence" value="ECO:0007669"/>
    <property type="project" value="UniProtKB-KW"/>
</dbReference>
<evidence type="ECO:0000256" key="4">
    <source>
        <dbReference type="ARBA" id="ARBA00022842"/>
    </source>
</evidence>